<gene>
    <name evidence="1" type="ORF">DSCOOX_58340</name>
</gene>
<dbReference type="InterPro" id="IPR008719">
    <property type="entry name" value="N2O_reductase_NosL"/>
</dbReference>
<dbReference type="Pfam" id="PF05573">
    <property type="entry name" value="NosL"/>
    <property type="match status" value="1"/>
</dbReference>
<name>A0A5K8AM01_9BACT</name>
<proteinExistence type="predicted"/>
<sequence>MSDLRRGMARMVGIGAAVLTVCVFAITAVASQDEPFPVPDSTHKCPVCGMVVHRYPDFLASVTYADGHTVYFDGAKDMFKYLFDLDRYDPNRRVEQIRRIRVTEYYDMVPMDAREAFYVVGSDVFGPMGHELIPLRTQADAREFKNDHHGRRILTFQQVKPATISRLD</sequence>
<dbReference type="Proteomes" id="UP000422108">
    <property type="component" value="Chromosome"/>
</dbReference>
<dbReference type="PANTHER" id="PTHR41247">
    <property type="entry name" value="HTH-TYPE TRANSCRIPTIONAL REPRESSOR YCNK"/>
    <property type="match status" value="1"/>
</dbReference>
<evidence type="ECO:0000313" key="1">
    <source>
        <dbReference type="EMBL" id="BBO92654.1"/>
    </source>
</evidence>
<dbReference type="PANTHER" id="PTHR41247:SF1">
    <property type="entry name" value="HTH-TYPE TRANSCRIPTIONAL REPRESSOR YCNK"/>
    <property type="match status" value="1"/>
</dbReference>
<reference evidence="1 2" key="1">
    <citation type="submission" date="2019-11" db="EMBL/GenBank/DDBJ databases">
        <title>Comparative genomics of hydrocarbon-degrading Desulfosarcina strains.</title>
        <authorList>
            <person name="Watanabe M."/>
            <person name="Kojima H."/>
            <person name="Fukui M."/>
        </authorList>
    </citation>
    <scope>NUCLEOTIDE SEQUENCE [LARGE SCALE GENOMIC DNA]</scope>
    <source>
        <strain evidence="2">oXyS1</strain>
    </source>
</reference>
<organism evidence="1 2">
    <name type="scientific">Desulfosarcina ovata subsp. ovata</name>
    <dbReference type="NCBI Taxonomy" id="2752305"/>
    <lineage>
        <taxon>Bacteria</taxon>
        <taxon>Pseudomonadati</taxon>
        <taxon>Thermodesulfobacteriota</taxon>
        <taxon>Desulfobacteria</taxon>
        <taxon>Desulfobacterales</taxon>
        <taxon>Desulfosarcinaceae</taxon>
        <taxon>Desulfosarcina</taxon>
    </lineage>
</organism>
<dbReference type="AlphaFoldDB" id="A0A5K8AM01"/>
<protein>
    <recommendedName>
        <fullName evidence="3">Nitrous oxide reductase accessory protein NosL</fullName>
    </recommendedName>
</protein>
<dbReference type="RefSeq" id="WP_197743430.1">
    <property type="nucleotide sequence ID" value="NZ_AP021879.1"/>
</dbReference>
<dbReference type="Gene3D" id="3.30.70.2050">
    <property type="match status" value="1"/>
</dbReference>
<evidence type="ECO:0008006" key="3">
    <source>
        <dbReference type="Google" id="ProtNLM"/>
    </source>
</evidence>
<dbReference type="EMBL" id="AP021879">
    <property type="protein sequence ID" value="BBO92654.1"/>
    <property type="molecule type" value="Genomic_DNA"/>
</dbReference>
<evidence type="ECO:0000313" key="2">
    <source>
        <dbReference type="Proteomes" id="UP000422108"/>
    </source>
</evidence>
<accession>A0A5K8AM01</accession>
<keyword evidence="2" id="KW-1185">Reference proteome</keyword>
<dbReference type="SUPFAM" id="SSF160387">
    <property type="entry name" value="NosL/MerB-like"/>
    <property type="match status" value="1"/>
</dbReference>